<dbReference type="Proteomes" id="UP000762676">
    <property type="component" value="Unassembled WGS sequence"/>
</dbReference>
<gene>
    <name evidence="1" type="ORF">ElyMa_005290900</name>
</gene>
<evidence type="ECO:0000313" key="2">
    <source>
        <dbReference type="Proteomes" id="UP000762676"/>
    </source>
</evidence>
<dbReference type="AlphaFoldDB" id="A0AAV4K020"/>
<keyword evidence="2" id="KW-1185">Reference proteome</keyword>
<reference evidence="1 2" key="1">
    <citation type="journal article" date="2021" name="Elife">
        <title>Chloroplast acquisition without the gene transfer in kleptoplastic sea slugs, Plakobranchus ocellatus.</title>
        <authorList>
            <person name="Maeda T."/>
            <person name="Takahashi S."/>
            <person name="Yoshida T."/>
            <person name="Shimamura S."/>
            <person name="Takaki Y."/>
            <person name="Nagai Y."/>
            <person name="Toyoda A."/>
            <person name="Suzuki Y."/>
            <person name="Arimoto A."/>
            <person name="Ishii H."/>
            <person name="Satoh N."/>
            <person name="Nishiyama T."/>
            <person name="Hasebe M."/>
            <person name="Maruyama T."/>
            <person name="Minagawa J."/>
            <person name="Obokata J."/>
            <person name="Shigenobu S."/>
        </authorList>
    </citation>
    <scope>NUCLEOTIDE SEQUENCE [LARGE SCALE GENOMIC DNA]</scope>
</reference>
<organism evidence="1 2">
    <name type="scientific">Elysia marginata</name>
    <dbReference type="NCBI Taxonomy" id="1093978"/>
    <lineage>
        <taxon>Eukaryota</taxon>
        <taxon>Metazoa</taxon>
        <taxon>Spiralia</taxon>
        <taxon>Lophotrochozoa</taxon>
        <taxon>Mollusca</taxon>
        <taxon>Gastropoda</taxon>
        <taxon>Heterobranchia</taxon>
        <taxon>Euthyneura</taxon>
        <taxon>Panpulmonata</taxon>
        <taxon>Sacoglossa</taxon>
        <taxon>Placobranchoidea</taxon>
        <taxon>Plakobranchidae</taxon>
        <taxon>Elysia</taxon>
    </lineage>
</organism>
<evidence type="ECO:0000313" key="1">
    <source>
        <dbReference type="EMBL" id="GFS27654.1"/>
    </source>
</evidence>
<sequence>MRKKVDLCVLAVAVAAQQQQAYDPLNLCVILLNLARGQCFLQNAKDDDRRQQQPSTHGKSHFAQAVKTHVMVSLALSLRVNHLEQLISRDKISVGIRSKFRPEECL</sequence>
<proteinExistence type="predicted"/>
<evidence type="ECO:0008006" key="3">
    <source>
        <dbReference type="Google" id="ProtNLM"/>
    </source>
</evidence>
<name>A0AAV4K020_9GAST</name>
<comment type="caution">
    <text evidence="1">The sequence shown here is derived from an EMBL/GenBank/DDBJ whole genome shotgun (WGS) entry which is preliminary data.</text>
</comment>
<protein>
    <recommendedName>
        <fullName evidence="3">Secreted protein</fullName>
    </recommendedName>
</protein>
<accession>A0AAV4K020</accession>
<dbReference type="EMBL" id="BMAT01010548">
    <property type="protein sequence ID" value="GFS27654.1"/>
    <property type="molecule type" value="Genomic_DNA"/>
</dbReference>